<feature type="transmembrane region" description="Helical" evidence="1">
    <location>
        <begin position="20"/>
        <end position="44"/>
    </location>
</feature>
<dbReference type="OrthoDB" id="9810847at2"/>
<accession>A0A239FYS2</accession>
<protein>
    <submittedName>
        <fullName evidence="2">Putative membrane protein</fullName>
    </submittedName>
</protein>
<feature type="transmembrane region" description="Helical" evidence="1">
    <location>
        <begin position="56"/>
        <end position="75"/>
    </location>
</feature>
<dbReference type="Proteomes" id="UP000198373">
    <property type="component" value="Unassembled WGS sequence"/>
</dbReference>
<dbReference type="AlphaFoldDB" id="A0A239FYS2"/>
<keyword evidence="1" id="KW-1133">Transmembrane helix</keyword>
<dbReference type="PANTHER" id="PTHR37309:SF1">
    <property type="entry name" value="SLR0284 PROTEIN"/>
    <property type="match status" value="1"/>
</dbReference>
<dbReference type="InterPro" id="IPR007165">
    <property type="entry name" value="Phage_holin_4_2"/>
</dbReference>
<dbReference type="EMBL" id="FZOO01000005">
    <property type="protein sequence ID" value="SNS60924.1"/>
    <property type="molecule type" value="Genomic_DNA"/>
</dbReference>
<evidence type="ECO:0000256" key="1">
    <source>
        <dbReference type="SAM" id="Phobius"/>
    </source>
</evidence>
<proteinExistence type="predicted"/>
<sequence length="138" mass="14222">MPASGVLPARLASVDGVLRFAVKVALMAVVFWGVTRVVAGITVVPNPQGPLGEPGTWLWIALLFAVVNAVVGPVLRLLSLPFVLVTLGLFLLVVNAALLGTTAAISDRLHVDGVGAAVLGGLLLAIGGWVADQLTERR</sequence>
<feature type="transmembrane region" description="Helical" evidence="1">
    <location>
        <begin position="111"/>
        <end position="131"/>
    </location>
</feature>
<evidence type="ECO:0000313" key="2">
    <source>
        <dbReference type="EMBL" id="SNS60924.1"/>
    </source>
</evidence>
<organism evidence="2 3">
    <name type="scientific">Geodermatophilus pulveris</name>
    <dbReference type="NCBI Taxonomy" id="1564159"/>
    <lineage>
        <taxon>Bacteria</taxon>
        <taxon>Bacillati</taxon>
        <taxon>Actinomycetota</taxon>
        <taxon>Actinomycetes</taxon>
        <taxon>Geodermatophilales</taxon>
        <taxon>Geodermatophilaceae</taxon>
        <taxon>Geodermatophilus</taxon>
    </lineage>
</organism>
<keyword evidence="1" id="KW-0472">Membrane</keyword>
<dbReference type="PANTHER" id="PTHR37309">
    <property type="entry name" value="SLR0284 PROTEIN"/>
    <property type="match status" value="1"/>
</dbReference>
<reference evidence="3" key="1">
    <citation type="submission" date="2017-06" db="EMBL/GenBank/DDBJ databases">
        <authorList>
            <person name="Varghese N."/>
            <person name="Submissions S."/>
        </authorList>
    </citation>
    <scope>NUCLEOTIDE SEQUENCE [LARGE SCALE GENOMIC DNA]</scope>
    <source>
        <strain evidence="3">DSM 46839</strain>
    </source>
</reference>
<dbReference type="Pfam" id="PF04020">
    <property type="entry name" value="Phage_holin_4_2"/>
    <property type="match status" value="1"/>
</dbReference>
<name>A0A239FYS2_9ACTN</name>
<feature type="transmembrane region" description="Helical" evidence="1">
    <location>
        <begin position="82"/>
        <end position="105"/>
    </location>
</feature>
<keyword evidence="3" id="KW-1185">Reference proteome</keyword>
<keyword evidence="1" id="KW-0812">Transmembrane</keyword>
<gene>
    <name evidence="2" type="ORF">SAMN06893096_105274</name>
</gene>
<evidence type="ECO:0000313" key="3">
    <source>
        <dbReference type="Proteomes" id="UP000198373"/>
    </source>
</evidence>